<feature type="transmembrane region" description="Helical" evidence="1">
    <location>
        <begin position="240"/>
        <end position="260"/>
    </location>
</feature>
<dbReference type="EMBL" id="JAHPJJ010000006">
    <property type="protein sequence ID" value="MBU9694933.1"/>
    <property type="molecule type" value="Genomic_DNA"/>
</dbReference>
<proteinExistence type="predicted"/>
<comment type="caution">
    <text evidence="2">The sequence shown here is derived from an EMBL/GenBank/DDBJ whole genome shotgun (WGS) entry which is preliminary data.</text>
</comment>
<accession>A0ABS6ITS0</accession>
<gene>
    <name evidence="2" type="ORF">KSL82_03225</name>
</gene>
<feature type="transmembrane region" description="Helical" evidence="1">
    <location>
        <begin position="43"/>
        <end position="63"/>
    </location>
</feature>
<evidence type="ECO:0000313" key="2">
    <source>
        <dbReference type="EMBL" id="MBU9694933.1"/>
    </source>
</evidence>
<dbReference type="Proteomes" id="UP001196248">
    <property type="component" value="Unassembled WGS sequence"/>
</dbReference>
<feature type="transmembrane region" description="Helical" evidence="1">
    <location>
        <begin position="151"/>
        <end position="176"/>
    </location>
</feature>
<evidence type="ECO:0000313" key="3">
    <source>
        <dbReference type="Proteomes" id="UP001196248"/>
    </source>
</evidence>
<evidence type="ECO:0000256" key="1">
    <source>
        <dbReference type="SAM" id="Phobius"/>
    </source>
</evidence>
<feature type="transmembrane region" description="Helical" evidence="1">
    <location>
        <begin position="125"/>
        <end position="145"/>
    </location>
</feature>
<sequence>MTLVLKKSTVITKQSLNGTGLTIRRLNMITAIQLKQVIRNRRFLIFTIIFPTLWYWMMIKLINVPHNQTFQLILLVLALLIGILGNSIVTFSKRIASNRRFYFLQARISQYSIWRYMGSQLITQVILNLVITILLVLLACILQTINFNHSTWLALGLVNILGIYLSVIGFAFGISFDRTSIDAGSTPLMFLLAIFIVPWNVFLPVNSMIKLMTSVQKLLPSYYAYQLVQQGDQLIKNCSLFSISAALTLVPFLLIIWFNLHRRM</sequence>
<reference evidence="2 3" key="1">
    <citation type="submission" date="2021-06" db="EMBL/GenBank/DDBJ databases">
        <title>Limosilactobacillus angelus sp. nov., isolated from the human vagina.</title>
        <authorList>
            <person name="Chen Y.-S."/>
        </authorList>
    </citation>
    <scope>NUCLEOTIDE SEQUENCE [LARGE SCALE GENOMIC DNA]</scope>
    <source>
        <strain evidence="2 3">P5L02</strain>
    </source>
</reference>
<keyword evidence="3" id="KW-1185">Reference proteome</keyword>
<feature type="transmembrane region" description="Helical" evidence="1">
    <location>
        <begin position="188"/>
        <end position="209"/>
    </location>
</feature>
<keyword evidence="1" id="KW-1133">Transmembrane helix</keyword>
<protein>
    <submittedName>
        <fullName evidence="2">ABC transporter permease</fullName>
    </submittedName>
</protein>
<feature type="transmembrane region" description="Helical" evidence="1">
    <location>
        <begin position="69"/>
        <end position="91"/>
    </location>
</feature>
<name>A0ABS6ITS0_9LACO</name>
<keyword evidence="1" id="KW-0812">Transmembrane</keyword>
<keyword evidence="1" id="KW-0472">Membrane</keyword>
<organism evidence="2 3">
    <name type="scientific">Limosilactobacillus portuensis</name>
    <dbReference type="NCBI Taxonomy" id="2742601"/>
    <lineage>
        <taxon>Bacteria</taxon>
        <taxon>Bacillati</taxon>
        <taxon>Bacillota</taxon>
        <taxon>Bacilli</taxon>
        <taxon>Lactobacillales</taxon>
        <taxon>Lactobacillaceae</taxon>
        <taxon>Limosilactobacillus</taxon>
    </lineage>
</organism>